<name>A0A5B7TPP8_9FLAO</name>
<dbReference type="PANTHER" id="PTHR11731">
    <property type="entry name" value="PROTEASE FAMILY S9B,C DIPEPTIDYL-PEPTIDASE IV-RELATED"/>
    <property type="match status" value="1"/>
</dbReference>
<feature type="signal peptide" evidence="1">
    <location>
        <begin position="1"/>
        <end position="19"/>
    </location>
</feature>
<reference evidence="3 4" key="1">
    <citation type="submission" date="2019-05" db="EMBL/GenBank/DDBJ databases">
        <title>Algicella ahnfeltiae gen. nov., sp. nov., a novel marine bacterium of the family Flavobacteriaceae isolated from a red alga.</title>
        <authorList>
            <person name="Nedashkovskaya O.I."/>
            <person name="Kukhlevskiy A.D."/>
            <person name="Kim S.-G."/>
            <person name="Zhukova N.V."/>
            <person name="Mikhailov V.V."/>
        </authorList>
    </citation>
    <scope>NUCLEOTIDE SEQUENCE [LARGE SCALE GENOMIC DNA]</scope>
    <source>
        <strain evidence="3 4">10Alg115</strain>
    </source>
</reference>
<dbReference type="RefSeq" id="WP_138949136.1">
    <property type="nucleotide sequence ID" value="NZ_CP040749.1"/>
</dbReference>
<gene>
    <name evidence="3" type="ORF">FF125_07260</name>
</gene>
<accession>A0A5B7TPP8</accession>
<evidence type="ECO:0000313" key="3">
    <source>
        <dbReference type="EMBL" id="QCX38238.1"/>
    </source>
</evidence>
<dbReference type="GO" id="GO:0008236">
    <property type="term" value="F:serine-type peptidase activity"/>
    <property type="evidence" value="ECO:0007669"/>
    <property type="project" value="InterPro"/>
</dbReference>
<dbReference type="EMBL" id="CP040749">
    <property type="protein sequence ID" value="QCX38238.1"/>
    <property type="molecule type" value="Genomic_DNA"/>
</dbReference>
<dbReference type="InterPro" id="IPR029058">
    <property type="entry name" value="AB_hydrolase_fold"/>
</dbReference>
<evidence type="ECO:0000259" key="2">
    <source>
        <dbReference type="Pfam" id="PF00326"/>
    </source>
</evidence>
<dbReference type="InterPro" id="IPR050278">
    <property type="entry name" value="Serine_Prot_S9B/DPPIV"/>
</dbReference>
<keyword evidence="1" id="KW-0732">Signal</keyword>
<evidence type="ECO:0000256" key="1">
    <source>
        <dbReference type="SAM" id="SignalP"/>
    </source>
</evidence>
<proteinExistence type="predicted"/>
<dbReference type="SUPFAM" id="SSF53474">
    <property type="entry name" value="alpha/beta-Hydrolases"/>
    <property type="match status" value="1"/>
</dbReference>
<sequence length="943" mass="108169">MLKKITLSLIVLSFSLSYAQQKRSLTHDDYDLWKRIESPQVSDNGKLVVTSVSTAITRGDGYLKIYNVKTGKSSKFHNGSGAKISNDNKFVFFLQKPDHQTIRVEKKKEVKKEKQSKNKLLIYDVATNKIIDSVLRVKSFDVPKKYNDWLIIEKIKNLKPPKDTTQTKSKEAKDAKEKKKDSIKVKNPALEADYALVYNLISKTSDTIFYIKSLKLAEDALALYFTKTKTKKKGDIGIYQYDFANGNEKVIDTGRYAYDRLAIDKRGDYLTFLSAKDSIGKDSLKYELFYLTKNNLKQVTDTLGKNLRTDWELSGAQNPYFSEHSKRLYFYTKPIVNYDIDTTLLKEEIPEVDVWNYKDKLIQPEQKSKLASLKDKAYLSYINLSNDNVIQLQDESINNMLFDTDKEQKYVLGNSSSPYDVERSWEYPWLSDYYIINTETGMKQLAMEGTSARPYLSPDGNFSVYFEGKSQHWWALDLTNNKKINLTQNIGVPFYDVEDDHPATAGSYGFGGFDKEGFALLNDQFDIWKVDLKSIKSPINITKDGRKKNVEYRTLRLDVKNRNKASYFKKQLLIEVFDRTHKTNTIVGLNAKSYRAKEIVSADKMLLGGFRKASEADILLYTEENFNVFPDLHCFDGKKSKQITDANPQQKDFLWGTSEKFSWTAYDGTKLDGIIYKPENFDATKKYPLISYFYEKRSNSLNSYHTPRPSASTVNMSYLVSNDYVVFVPDIVYTDGKPGQSAYNCIVSGVDAVEKLGYIDSDNMAIQGQSWGGYQVAYLVTVTNKFKAAMAGAPVSNMTSAYGGIRWQSGLSRAFQYEKTQSRIGKTLWEGFDLYVENSPVFGIPKIETPLLMMHNDADGAVPYYQGIEMFMGMRRLNKPAWLLVYNNEAHNLRKQKNRQDLSIRMMQFFDHYLKGAPAPKWMTEGVSQVRKGKDFGYELEDK</sequence>
<protein>
    <submittedName>
        <fullName evidence="3">S9 family peptidase</fullName>
    </submittedName>
</protein>
<dbReference type="SUPFAM" id="SSF82171">
    <property type="entry name" value="DPP6 N-terminal domain-like"/>
    <property type="match status" value="2"/>
</dbReference>
<dbReference type="Proteomes" id="UP000306229">
    <property type="component" value="Chromosome"/>
</dbReference>
<evidence type="ECO:0000313" key="4">
    <source>
        <dbReference type="Proteomes" id="UP000306229"/>
    </source>
</evidence>
<dbReference type="InterPro" id="IPR001375">
    <property type="entry name" value="Peptidase_S9_cat"/>
</dbReference>
<feature type="domain" description="Peptidase S9 prolyl oligopeptidase catalytic" evidence="2">
    <location>
        <begin position="735"/>
        <end position="916"/>
    </location>
</feature>
<feature type="chain" id="PRO_5022819636" evidence="1">
    <location>
        <begin position="20"/>
        <end position="943"/>
    </location>
</feature>
<organism evidence="3 4">
    <name type="scientific">Aureibaculum algae</name>
    <dbReference type="NCBI Taxonomy" id="2584122"/>
    <lineage>
        <taxon>Bacteria</taxon>
        <taxon>Pseudomonadati</taxon>
        <taxon>Bacteroidota</taxon>
        <taxon>Flavobacteriia</taxon>
        <taxon>Flavobacteriales</taxon>
        <taxon>Flavobacteriaceae</taxon>
        <taxon>Aureibaculum</taxon>
    </lineage>
</organism>
<dbReference type="Pfam" id="PF00326">
    <property type="entry name" value="Peptidase_S9"/>
    <property type="match status" value="1"/>
</dbReference>
<keyword evidence="4" id="KW-1185">Reference proteome</keyword>
<dbReference type="KEGG" id="fbe:FF125_07260"/>
<dbReference type="GO" id="GO:0008239">
    <property type="term" value="F:dipeptidyl-peptidase activity"/>
    <property type="evidence" value="ECO:0007669"/>
    <property type="project" value="TreeGrafter"/>
</dbReference>
<dbReference type="AlphaFoldDB" id="A0A5B7TPP8"/>
<dbReference type="GO" id="GO:0006508">
    <property type="term" value="P:proteolysis"/>
    <property type="evidence" value="ECO:0007669"/>
    <property type="project" value="InterPro"/>
</dbReference>
<dbReference type="OrthoDB" id="9812921at2"/>
<dbReference type="PANTHER" id="PTHR11731:SF193">
    <property type="entry name" value="DIPEPTIDYL PEPTIDASE 9"/>
    <property type="match status" value="1"/>
</dbReference>
<dbReference type="Gene3D" id="3.40.50.1820">
    <property type="entry name" value="alpha/beta hydrolase"/>
    <property type="match status" value="1"/>
</dbReference>